<dbReference type="EMBL" id="UINC01188525">
    <property type="protein sequence ID" value="SVE01784.1"/>
    <property type="molecule type" value="Genomic_DNA"/>
</dbReference>
<gene>
    <name evidence="1" type="ORF">METZ01_LOCUS454638</name>
</gene>
<proteinExistence type="predicted"/>
<protein>
    <submittedName>
        <fullName evidence="1">Uncharacterized protein</fullName>
    </submittedName>
</protein>
<dbReference type="AlphaFoldDB" id="A0A383A250"/>
<feature type="non-terminal residue" evidence="1">
    <location>
        <position position="177"/>
    </location>
</feature>
<sequence length="177" mass="20609">MNNPLQSFDIIARNIDLARKEMPPGQKSVHWDVFPKDYDKAFQNNEIWPVFLRNALSIGFNDDFVTLCEGGNLPPYDANSLWHLRLDHDYRSLLPPKITANHQLQIIHKVFKVVIEICGTDFVLENLTLPIGSPCLADITFDHPIATERNVVQVNLHDLIIIYYTWQINRVIRHYYL</sequence>
<reference evidence="1" key="1">
    <citation type="submission" date="2018-05" db="EMBL/GenBank/DDBJ databases">
        <authorList>
            <person name="Lanie J.A."/>
            <person name="Ng W.-L."/>
            <person name="Kazmierczak K.M."/>
            <person name="Andrzejewski T.M."/>
            <person name="Davidsen T.M."/>
            <person name="Wayne K.J."/>
            <person name="Tettelin H."/>
            <person name="Glass J.I."/>
            <person name="Rusch D."/>
            <person name="Podicherti R."/>
            <person name="Tsui H.-C.T."/>
            <person name="Winkler M.E."/>
        </authorList>
    </citation>
    <scope>NUCLEOTIDE SEQUENCE</scope>
</reference>
<name>A0A383A250_9ZZZZ</name>
<accession>A0A383A250</accession>
<evidence type="ECO:0000313" key="1">
    <source>
        <dbReference type="EMBL" id="SVE01784.1"/>
    </source>
</evidence>
<organism evidence="1">
    <name type="scientific">marine metagenome</name>
    <dbReference type="NCBI Taxonomy" id="408172"/>
    <lineage>
        <taxon>unclassified sequences</taxon>
        <taxon>metagenomes</taxon>
        <taxon>ecological metagenomes</taxon>
    </lineage>
</organism>